<evidence type="ECO:0000256" key="4">
    <source>
        <dbReference type="ARBA" id="ARBA00022912"/>
    </source>
</evidence>
<keyword evidence="3" id="KW-0378">Hydrolase</keyword>
<dbReference type="PANTHER" id="PTHR45848">
    <property type="entry name" value="DUAL SPECIFICITY PROTEIN PHOSPHATASE 12 FAMILY MEMBER"/>
    <property type="match status" value="1"/>
</dbReference>
<comment type="similarity">
    <text evidence="1">Belongs to the protein-tyrosine phosphatase family. Non-receptor class dual specificity subfamily.</text>
</comment>
<dbReference type="GO" id="GO:0005634">
    <property type="term" value="C:nucleus"/>
    <property type="evidence" value="ECO:0007669"/>
    <property type="project" value="TreeGrafter"/>
</dbReference>
<dbReference type="OrthoDB" id="2017893at2759"/>
<evidence type="ECO:0000313" key="5">
    <source>
        <dbReference type="EMBL" id="CAF9920733.1"/>
    </source>
</evidence>
<gene>
    <name evidence="5" type="primary">YVH1_1</name>
    <name evidence="5" type="ORF">HETSPECPRED_004346</name>
</gene>
<keyword evidence="6" id="KW-1185">Reference proteome</keyword>
<comment type="caution">
    <text evidence="5">The sequence shown here is derived from an EMBL/GenBank/DDBJ whole genome shotgun (WGS) entry which is preliminary data.</text>
</comment>
<evidence type="ECO:0000256" key="1">
    <source>
        <dbReference type="ARBA" id="ARBA00008601"/>
    </source>
</evidence>
<dbReference type="Gene3D" id="3.90.190.10">
    <property type="entry name" value="Protein tyrosine phosphatase superfamily"/>
    <property type="match status" value="1"/>
</dbReference>
<organism evidence="5 6">
    <name type="scientific">Heterodermia speciosa</name>
    <dbReference type="NCBI Taxonomy" id="116794"/>
    <lineage>
        <taxon>Eukaryota</taxon>
        <taxon>Fungi</taxon>
        <taxon>Dikarya</taxon>
        <taxon>Ascomycota</taxon>
        <taxon>Pezizomycotina</taxon>
        <taxon>Lecanoromycetes</taxon>
        <taxon>OSLEUM clade</taxon>
        <taxon>Lecanoromycetidae</taxon>
        <taxon>Caliciales</taxon>
        <taxon>Physciaceae</taxon>
        <taxon>Heterodermia</taxon>
    </lineage>
</organism>
<evidence type="ECO:0000313" key="6">
    <source>
        <dbReference type="Proteomes" id="UP000664521"/>
    </source>
</evidence>
<dbReference type="GO" id="GO:0004725">
    <property type="term" value="F:protein tyrosine phosphatase activity"/>
    <property type="evidence" value="ECO:0007669"/>
    <property type="project" value="UniProtKB-EC"/>
</dbReference>
<dbReference type="EC" id="3.1.3.48" evidence="2"/>
<evidence type="ECO:0000256" key="3">
    <source>
        <dbReference type="ARBA" id="ARBA00022801"/>
    </source>
</evidence>
<dbReference type="EMBL" id="CAJPDS010000026">
    <property type="protein sequence ID" value="CAF9920733.1"/>
    <property type="molecule type" value="Genomic_DNA"/>
</dbReference>
<dbReference type="Proteomes" id="UP000664521">
    <property type="component" value="Unassembled WGS sequence"/>
</dbReference>
<evidence type="ECO:0000256" key="2">
    <source>
        <dbReference type="ARBA" id="ARBA00013064"/>
    </source>
</evidence>
<protein>
    <recommendedName>
        <fullName evidence="2">protein-tyrosine-phosphatase</fullName>
        <ecNumber evidence="2">3.1.3.48</ecNumber>
    </recommendedName>
</protein>
<proteinExistence type="inferred from homology"/>
<dbReference type="GO" id="GO:0008138">
    <property type="term" value="F:protein tyrosine/serine/threonine phosphatase activity"/>
    <property type="evidence" value="ECO:0007669"/>
    <property type="project" value="TreeGrafter"/>
</dbReference>
<reference evidence="5" key="1">
    <citation type="submission" date="2021-03" db="EMBL/GenBank/DDBJ databases">
        <authorList>
            <person name="Tagirdzhanova G."/>
        </authorList>
    </citation>
    <scope>NUCLEOTIDE SEQUENCE</scope>
</reference>
<accession>A0A8H3FAE5</accession>
<dbReference type="InterPro" id="IPR029021">
    <property type="entry name" value="Prot-tyrosine_phosphatase-like"/>
</dbReference>
<name>A0A8H3FAE5_9LECA</name>
<dbReference type="AlphaFoldDB" id="A0A8H3FAE5"/>
<keyword evidence="4" id="KW-0904">Protein phosphatase</keyword>
<dbReference type="SUPFAM" id="SSF52799">
    <property type="entry name" value="(Phosphotyrosine protein) phosphatases II"/>
    <property type="match status" value="1"/>
</dbReference>
<sequence length="90" mass="9974">MSLDRVVGDANLYIGGLFSLRRKEAMRKANITHVVSVLRLPIDADLFQDYKHLVIEVDDVADENILEHFPTSNAFIQEGLGGGGGVLVHW</sequence>
<dbReference type="PANTHER" id="PTHR45848:SF4">
    <property type="entry name" value="DUAL SPECIFICITY PROTEIN PHOSPHATASE 12"/>
    <property type="match status" value="1"/>
</dbReference>